<name>A0A4Z0ABK5_9AGAM</name>
<feature type="compositionally biased region" description="Basic and acidic residues" evidence="1">
    <location>
        <begin position="397"/>
        <end position="407"/>
    </location>
</feature>
<evidence type="ECO:0000256" key="1">
    <source>
        <dbReference type="SAM" id="MobiDB-lite"/>
    </source>
</evidence>
<proteinExistence type="predicted"/>
<dbReference type="EMBL" id="SFCI01000001">
    <property type="protein sequence ID" value="TFY83990.1"/>
    <property type="molecule type" value="Genomic_DNA"/>
</dbReference>
<dbReference type="OrthoDB" id="2803164at2759"/>
<dbReference type="STRING" id="135208.A0A4Z0ABK5"/>
<feature type="region of interest" description="Disordered" evidence="1">
    <location>
        <begin position="389"/>
        <end position="414"/>
    </location>
</feature>
<sequence>MPAGPSSQAASDDTSFMGVDIPISSIILPPSVMDLLKDMNTNNALSDEQCKAESQVHLKRDQALKDTLKMIWDNMTEACDAAAAEHGKSFEEIHQKVLLTGNILKQRHRPALHNTFSYCWAQVDNGTWEDDLMKEHIPAIIAEAHQIGYRELLEDKHQALVDCLQEHRDARDTGIVRQLQVQMHDACITVDQLNMEAVNLHMRGGVQYIILACRMQVHQMSAPAVFFSNSGLKFMSQILGIQPGQLASCFDMFCVNSAGLQGVIRYTMATRHLDKKNAMKNMIMQLLHDQLFKLTGLKNLRLEWSCWDDKMTRVHGIVMVGWPLDKFMGPSKIKNGAGYKLLLNAVTTGDCHLRMLSEIELANWLQDPTPTPTGVLPLKPSASITPVEDEALEPEEETGRRLHEPSTKDVTSWEPGTEIIPFQRGGTLLTFSGEAQAKAGSQKKLTTDESVCPPAKWLNVLDVVPTSAPSPTSSPSQSPVPSIIPTTSALTVPAVGVVPTPGASTMLIMSAAMTPAAGVTPPATMPPTMPAASATSTAAMSAATMLGAGVMSAASTSAATTPGAGVMPVMSAAMTPAAGAIPLAMMPPTMPAAGATSTAAISTATMPAAGTLASALLPPVPPAPDTLTTGIMGMEQDELTKLLNGLSLVEGTEDFDTMFTQFGFPFLDPSQKEASFSFSGFSNETEQ</sequence>
<protein>
    <submittedName>
        <fullName evidence="2">Uncharacterized protein</fullName>
    </submittedName>
</protein>
<accession>A0A4Z0ABK5</accession>
<comment type="caution">
    <text evidence="2">The sequence shown here is derived from an EMBL/GenBank/DDBJ whole genome shotgun (WGS) entry which is preliminary data.</text>
</comment>
<organism evidence="2 3">
    <name type="scientific">Hericium alpestre</name>
    <dbReference type="NCBI Taxonomy" id="135208"/>
    <lineage>
        <taxon>Eukaryota</taxon>
        <taxon>Fungi</taxon>
        <taxon>Dikarya</taxon>
        <taxon>Basidiomycota</taxon>
        <taxon>Agaricomycotina</taxon>
        <taxon>Agaricomycetes</taxon>
        <taxon>Russulales</taxon>
        <taxon>Hericiaceae</taxon>
        <taxon>Hericium</taxon>
    </lineage>
</organism>
<evidence type="ECO:0000313" key="3">
    <source>
        <dbReference type="Proteomes" id="UP000298061"/>
    </source>
</evidence>
<gene>
    <name evidence="2" type="ORF">EWM64_g23</name>
</gene>
<reference evidence="2 3" key="1">
    <citation type="submission" date="2019-02" db="EMBL/GenBank/DDBJ databases">
        <title>Genome sequencing of the rare red list fungi Hericium alpestre (H. flagellum).</title>
        <authorList>
            <person name="Buettner E."/>
            <person name="Kellner H."/>
        </authorList>
    </citation>
    <scope>NUCLEOTIDE SEQUENCE [LARGE SCALE GENOMIC DNA]</scope>
    <source>
        <strain evidence="2 3">DSM 108284</strain>
    </source>
</reference>
<dbReference type="Proteomes" id="UP000298061">
    <property type="component" value="Unassembled WGS sequence"/>
</dbReference>
<keyword evidence="3" id="KW-1185">Reference proteome</keyword>
<evidence type="ECO:0000313" key="2">
    <source>
        <dbReference type="EMBL" id="TFY83990.1"/>
    </source>
</evidence>
<dbReference type="AlphaFoldDB" id="A0A4Z0ABK5"/>